<dbReference type="SUPFAM" id="SSF53254">
    <property type="entry name" value="Phosphoglycerate mutase-like"/>
    <property type="match status" value="1"/>
</dbReference>
<dbReference type="EMBL" id="JBHUIP010000004">
    <property type="protein sequence ID" value="MFD2262555.1"/>
    <property type="molecule type" value="Genomic_DNA"/>
</dbReference>
<dbReference type="InterPro" id="IPR013078">
    <property type="entry name" value="His_Pase_superF_clade-1"/>
</dbReference>
<dbReference type="InterPro" id="IPR029033">
    <property type="entry name" value="His_PPase_superfam"/>
</dbReference>
<dbReference type="PANTHER" id="PTHR48100">
    <property type="entry name" value="BROAD-SPECIFICITY PHOSPHATASE YOR283W-RELATED"/>
    <property type="match status" value="1"/>
</dbReference>
<evidence type="ECO:0000313" key="3">
    <source>
        <dbReference type="EMBL" id="MFD2262555.1"/>
    </source>
</evidence>
<keyword evidence="2" id="KW-0413">Isomerase</keyword>
<accession>A0ABW5DTH0</accession>
<protein>
    <submittedName>
        <fullName evidence="3">Histidine phosphatase family protein</fullName>
    </submittedName>
</protein>
<dbReference type="RefSeq" id="WP_379875514.1">
    <property type="nucleotide sequence ID" value="NZ_JBHUIP010000004.1"/>
</dbReference>
<dbReference type="PROSITE" id="PS00175">
    <property type="entry name" value="PG_MUTASE"/>
    <property type="match status" value="1"/>
</dbReference>
<dbReference type="CDD" id="cd07067">
    <property type="entry name" value="HP_PGM_like"/>
    <property type="match status" value="1"/>
</dbReference>
<name>A0ABW5DTH0_9PROT</name>
<proteinExistence type="predicted"/>
<evidence type="ECO:0000256" key="2">
    <source>
        <dbReference type="ARBA" id="ARBA00023235"/>
    </source>
</evidence>
<keyword evidence="1" id="KW-0324">Glycolysis</keyword>
<dbReference type="PANTHER" id="PTHR48100:SF1">
    <property type="entry name" value="HISTIDINE PHOSPHATASE FAMILY PROTEIN-RELATED"/>
    <property type="match status" value="1"/>
</dbReference>
<keyword evidence="4" id="KW-1185">Reference proteome</keyword>
<evidence type="ECO:0000313" key="4">
    <source>
        <dbReference type="Proteomes" id="UP001597295"/>
    </source>
</evidence>
<organism evidence="3 4">
    <name type="scientific">Lacibacterium aquatile</name>
    <dbReference type="NCBI Taxonomy" id="1168082"/>
    <lineage>
        <taxon>Bacteria</taxon>
        <taxon>Pseudomonadati</taxon>
        <taxon>Pseudomonadota</taxon>
        <taxon>Alphaproteobacteria</taxon>
        <taxon>Rhodospirillales</taxon>
        <taxon>Rhodospirillaceae</taxon>
    </lineage>
</organism>
<dbReference type="Proteomes" id="UP001597295">
    <property type="component" value="Unassembled WGS sequence"/>
</dbReference>
<evidence type="ECO:0000256" key="1">
    <source>
        <dbReference type="ARBA" id="ARBA00023152"/>
    </source>
</evidence>
<dbReference type="Gene3D" id="3.40.50.1240">
    <property type="entry name" value="Phosphoglycerate mutase-like"/>
    <property type="match status" value="1"/>
</dbReference>
<comment type="caution">
    <text evidence="3">The sequence shown here is derived from an EMBL/GenBank/DDBJ whole genome shotgun (WGS) entry which is preliminary data.</text>
</comment>
<sequence>MILLLRHGQTEWNRDRRLQGQGDSPLTALGRAQARAMGRTARTALGAGITPRLMASPLGRTLATADLVAFELGISAAPVTDPRLMELAFGSWEGRTGIETLDTLTHLEPHWRYFHSPDGETHPVFVKRISGWLEEFADGPEPLVVVSHGLTGQIIRGVYGKLDDEATLRQDHPQDAIFKLQGGIVERLACEPVEMDLA</sequence>
<gene>
    <name evidence="3" type="ORF">ACFSM5_06620</name>
</gene>
<reference evidence="4" key="1">
    <citation type="journal article" date="2019" name="Int. J. Syst. Evol. Microbiol.">
        <title>The Global Catalogue of Microorganisms (GCM) 10K type strain sequencing project: providing services to taxonomists for standard genome sequencing and annotation.</title>
        <authorList>
            <consortium name="The Broad Institute Genomics Platform"/>
            <consortium name="The Broad Institute Genome Sequencing Center for Infectious Disease"/>
            <person name="Wu L."/>
            <person name="Ma J."/>
        </authorList>
    </citation>
    <scope>NUCLEOTIDE SEQUENCE [LARGE SCALE GENOMIC DNA]</scope>
    <source>
        <strain evidence="4">CGMCC 1.19062</strain>
    </source>
</reference>
<dbReference type="Pfam" id="PF00300">
    <property type="entry name" value="His_Phos_1"/>
    <property type="match status" value="1"/>
</dbReference>
<dbReference type="SMART" id="SM00855">
    <property type="entry name" value="PGAM"/>
    <property type="match status" value="1"/>
</dbReference>
<dbReference type="InterPro" id="IPR001345">
    <property type="entry name" value="PG/BPGM_mutase_AS"/>
</dbReference>
<dbReference type="InterPro" id="IPR050275">
    <property type="entry name" value="PGM_Phosphatase"/>
</dbReference>